<dbReference type="Pfam" id="PF17189">
    <property type="entry name" value="Glyco_hydro_30C"/>
    <property type="match status" value="1"/>
</dbReference>
<feature type="domain" description="Glycosyl hydrolase family 59 catalytic" evidence="2">
    <location>
        <begin position="609"/>
        <end position="852"/>
    </location>
</feature>
<dbReference type="InterPro" id="IPR049161">
    <property type="entry name" value="GH59_cat"/>
</dbReference>
<reference evidence="5" key="1">
    <citation type="submission" date="2021-06" db="EMBL/GenBank/DDBJ databases">
        <authorList>
            <person name="Criscuolo A."/>
        </authorList>
    </citation>
    <scope>NUCLEOTIDE SEQUENCE</scope>
    <source>
        <strain evidence="5">CIP111600</strain>
    </source>
</reference>
<proteinExistence type="predicted"/>
<evidence type="ECO:0000313" key="6">
    <source>
        <dbReference type="Proteomes" id="UP000693672"/>
    </source>
</evidence>
<dbReference type="Pfam" id="PF02057">
    <property type="entry name" value="Glyco_hydro_59"/>
    <property type="match status" value="1"/>
</dbReference>
<dbReference type="RefSeq" id="WP_218096072.1">
    <property type="nucleotide sequence ID" value="NZ_CAJVAS010000065.1"/>
</dbReference>
<name>A0A916NS39_9BACL</name>
<evidence type="ECO:0000259" key="4">
    <source>
        <dbReference type="Pfam" id="PF17189"/>
    </source>
</evidence>
<feature type="domain" description="Copper amine oxidase-like N-terminal" evidence="3">
    <location>
        <begin position="405"/>
        <end position="513"/>
    </location>
</feature>
<dbReference type="EMBL" id="CAJVAS010000065">
    <property type="protein sequence ID" value="CAG7651889.1"/>
    <property type="molecule type" value="Genomic_DNA"/>
</dbReference>
<dbReference type="Proteomes" id="UP000693672">
    <property type="component" value="Unassembled WGS sequence"/>
</dbReference>
<protein>
    <submittedName>
        <fullName evidence="5">Uncharacterized protein</fullName>
    </submittedName>
</protein>
<comment type="caution">
    <text evidence="5">The sequence shown here is derived from an EMBL/GenBank/DDBJ whole genome shotgun (WGS) entry which is preliminary data.</text>
</comment>
<evidence type="ECO:0000256" key="1">
    <source>
        <dbReference type="SAM" id="SignalP"/>
    </source>
</evidence>
<dbReference type="PANTHER" id="PTHR42767">
    <property type="entry name" value="ENDO-BETA-1,6-GALACTANASE"/>
    <property type="match status" value="1"/>
</dbReference>
<dbReference type="AlphaFoldDB" id="A0A916NS39"/>
<evidence type="ECO:0000259" key="2">
    <source>
        <dbReference type="Pfam" id="PF02057"/>
    </source>
</evidence>
<keyword evidence="6" id="KW-1185">Reference proteome</keyword>
<dbReference type="InterPro" id="IPR033452">
    <property type="entry name" value="GH30_C"/>
</dbReference>
<feature type="domain" description="Glycosyl hydrolase family 30 beta sandwich" evidence="4">
    <location>
        <begin position="871"/>
        <end position="946"/>
    </location>
</feature>
<dbReference type="GO" id="GO:0004553">
    <property type="term" value="F:hydrolase activity, hydrolyzing O-glycosyl compounds"/>
    <property type="evidence" value="ECO:0007669"/>
    <property type="project" value="InterPro"/>
</dbReference>
<dbReference type="InterPro" id="IPR039743">
    <property type="entry name" value="6GAL/EXGAL"/>
</dbReference>
<accession>A0A916NS39</accession>
<dbReference type="Pfam" id="PF07833">
    <property type="entry name" value="Cu_amine_oxidN1"/>
    <property type="match status" value="1"/>
</dbReference>
<evidence type="ECO:0000313" key="5">
    <source>
        <dbReference type="EMBL" id="CAG7651889.1"/>
    </source>
</evidence>
<sequence>MNKVWKRPYPRYLSLCLAFSLLFQMFAFVSAAQAEESSGSSPPLPSVSITFDVYSNISQANLEAGGGLNMNNVSLDSAVYRGDSGKSVKIGGRTQTYNRLKIPQAFGGLDMQAGKHYNISLWAKVGSSSSVTNGYFFLSVVTYPGAKQPSDPPYYFDTTNYKFLVGQDGWTKLTLPYLATGDPVYGIAVEQIGSGSWTQTVPIFHIDDVEVAEVPPPTSKHITYDDATTIQKANIGVGGGQALWNLSLNSTVVHGVYGGKSVHIAGRTELYNRVKITDAFTGLDVTPGTQYNLSLYARVDSTSPVKAGYFYLSVIDFDGTLTNTGYYNDRANYRSLVTDQDWVQITIPYTIGVDSVYGIAIEQMSLPGYTDVVGTLYIDDVEVVKTGVTTEIPPSRIPPKAMEAVVDGKTVVYLNAKPETKNGIPYVQLPKTFATLRAAVSWNEQTLTATAVKDGRTSQITAGDSFAQVNGSSVALAGPAYLKDGVLMVPAHYVADALEATVSWDAEEKIVTIVSKKVNVIQVDKSAVQQEIWGFGATANDPAYDFRNIDTTTQQMLLDQFFGMEGNEAGLNIVRLEINPFTKSDPDPRNAFQASIEPAPGVWDFDTDHHQRWFADQAISRNPSMRFAASVWSPPAWMKDNASAIRGGHLKPEHYDDFAEYLLTWAKKYKEDYGYDVDWLSIQNEPEALVDYASAIYTGAEMSSVVSAVYEAFKTDGIEVSIGAPEGGHLGSSMKLLNQMNPADIQKLDYIGTHFYNWDTYDVYNYDLRPFNKPLFMMEYSMPEPNDATIDGGIAVADQINAALEQGYSSYLYWWYVAKPSTASTAVSRQSLVDLKLDGTYVINKRLYAMGQFSRFLRPGDHKVKADSGNSYVTVTAAKNTTTNKAALVAANRSSEPVTVTISGLTAASVAVYRTSGTENIASIGSYPTGGGSFEYTLPAKSVTTFVE</sequence>
<organism evidence="5 6">
    <name type="scientific">Paenibacillus solanacearum</name>
    <dbReference type="NCBI Taxonomy" id="2048548"/>
    <lineage>
        <taxon>Bacteria</taxon>
        <taxon>Bacillati</taxon>
        <taxon>Bacillota</taxon>
        <taxon>Bacilli</taxon>
        <taxon>Bacillales</taxon>
        <taxon>Paenibacillaceae</taxon>
        <taxon>Paenibacillus</taxon>
    </lineage>
</organism>
<evidence type="ECO:0000259" key="3">
    <source>
        <dbReference type="Pfam" id="PF07833"/>
    </source>
</evidence>
<dbReference type="PANTHER" id="PTHR42767:SF1">
    <property type="entry name" value="ENDO-BETA-1,6-GALACTANASE-LIKE DOMAIN-CONTAINING PROTEIN"/>
    <property type="match status" value="1"/>
</dbReference>
<gene>
    <name evidence="5" type="ORF">PAESOLCIP111_06412</name>
</gene>
<keyword evidence="1" id="KW-0732">Signal</keyword>
<feature type="chain" id="PRO_5036697030" evidence="1">
    <location>
        <begin position="35"/>
        <end position="948"/>
    </location>
</feature>
<feature type="signal peptide" evidence="1">
    <location>
        <begin position="1"/>
        <end position="34"/>
    </location>
</feature>
<dbReference type="InterPro" id="IPR012854">
    <property type="entry name" value="Cu_amine_oxidase-like_N"/>
</dbReference>